<dbReference type="Proteomes" id="UP001195483">
    <property type="component" value="Unassembled WGS sequence"/>
</dbReference>
<feature type="signal peptide" evidence="2">
    <location>
        <begin position="1"/>
        <end position="17"/>
    </location>
</feature>
<dbReference type="PROSITE" id="PS50041">
    <property type="entry name" value="C_TYPE_LECTIN_2"/>
    <property type="match status" value="1"/>
</dbReference>
<reference evidence="4" key="3">
    <citation type="submission" date="2023-05" db="EMBL/GenBank/DDBJ databases">
        <authorList>
            <person name="Smith C.H."/>
        </authorList>
    </citation>
    <scope>NUCLEOTIDE SEQUENCE</scope>
    <source>
        <strain evidence="4">CHS0354</strain>
        <tissue evidence="4">Mantle</tissue>
    </source>
</reference>
<keyword evidence="2" id="KW-0732">Signal</keyword>
<keyword evidence="5" id="KW-1185">Reference proteome</keyword>
<feature type="domain" description="C-type lectin" evidence="3">
    <location>
        <begin position="119"/>
        <end position="237"/>
    </location>
</feature>
<dbReference type="EMBL" id="JAEAOA010001773">
    <property type="protein sequence ID" value="KAK3590351.1"/>
    <property type="molecule type" value="Genomic_DNA"/>
</dbReference>
<dbReference type="SMART" id="SM00034">
    <property type="entry name" value="CLECT"/>
    <property type="match status" value="1"/>
</dbReference>
<dbReference type="InterPro" id="IPR001304">
    <property type="entry name" value="C-type_lectin-like"/>
</dbReference>
<dbReference type="Gene3D" id="3.10.100.10">
    <property type="entry name" value="Mannose-Binding Protein A, subunit A"/>
    <property type="match status" value="1"/>
</dbReference>
<reference evidence="4" key="2">
    <citation type="journal article" date="2021" name="Genome Biol. Evol.">
        <title>Developing a high-quality reference genome for a parasitic bivalve with doubly uniparental inheritance (Bivalvia: Unionida).</title>
        <authorList>
            <person name="Smith C.H."/>
        </authorList>
    </citation>
    <scope>NUCLEOTIDE SEQUENCE</scope>
    <source>
        <strain evidence="4">CHS0354</strain>
        <tissue evidence="4">Mantle</tissue>
    </source>
</reference>
<dbReference type="PANTHER" id="PTHR22803">
    <property type="entry name" value="MANNOSE, PHOSPHOLIPASE, LECTIN RECEPTOR RELATED"/>
    <property type="match status" value="1"/>
</dbReference>
<dbReference type="Pfam" id="PF00059">
    <property type="entry name" value="Lectin_C"/>
    <property type="match status" value="1"/>
</dbReference>
<dbReference type="SUPFAM" id="SSF56436">
    <property type="entry name" value="C-type lectin-like"/>
    <property type="match status" value="1"/>
</dbReference>
<name>A0AAE0SEC8_9BIVA</name>
<proteinExistence type="predicted"/>
<evidence type="ECO:0000313" key="4">
    <source>
        <dbReference type="EMBL" id="KAK3590351.1"/>
    </source>
</evidence>
<dbReference type="InterPro" id="IPR050111">
    <property type="entry name" value="C-type_lectin/snaclec_domain"/>
</dbReference>
<accession>A0AAE0SEC8</accession>
<comment type="caution">
    <text evidence="4">The sequence shown here is derived from an EMBL/GenBank/DDBJ whole genome shotgun (WGS) entry which is preliminary data.</text>
</comment>
<sequence>MRIIILVMILPLQLLTSIPSSAGNSSTDNSFGDQGSSYSSVNMLLGNSLCKSVFQQDVGNALKEFCLEPSKRANELYKAATTKLKSLEKSIDDVLGQLATVKLSTGNATCRTGYERYQADQFCYRLYNNCLTWSEARKVCKQDGGDLISLNHHNFLFFQRLTRSKGDACIGVWVGATDIDKEGKWNWLNGESVGSIFWHPRQPDNSGGKEHCGDLSKPFNYLMNDQTCSSRRDFLCQIA</sequence>
<keyword evidence="1" id="KW-0175">Coiled coil</keyword>
<protein>
    <recommendedName>
        <fullName evidence="3">C-type lectin domain-containing protein</fullName>
    </recommendedName>
</protein>
<dbReference type="InterPro" id="IPR016186">
    <property type="entry name" value="C-type_lectin-like/link_sf"/>
</dbReference>
<evidence type="ECO:0000259" key="3">
    <source>
        <dbReference type="PROSITE" id="PS50041"/>
    </source>
</evidence>
<dbReference type="InterPro" id="IPR016187">
    <property type="entry name" value="CTDL_fold"/>
</dbReference>
<evidence type="ECO:0000256" key="1">
    <source>
        <dbReference type="SAM" id="Coils"/>
    </source>
</evidence>
<evidence type="ECO:0000256" key="2">
    <source>
        <dbReference type="SAM" id="SignalP"/>
    </source>
</evidence>
<dbReference type="AlphaFoldDB" id="A0AAE0SEC8"/>
<dbReference type="CDD" id="cd00037">
    <property type="entry name" value="CLECT"/>
    <property type="match status" value="1"/>
</dbReference>
<gene>
    <name evidence="4" type="ORF">CHS0354_029575</name>
</gene>
<feature type="coiled-coil region" evidence="1">
    <location>
        <begin position="70"/>
        <end position="97"/>
    </location>
</feature>
<feature type="chain" id="PRO_5042198804" description="C-type lectin domain-containing protein" evidence="2">
    <location>
        <begin position="18"/>
        <end position="239"/>
    </location>
</feature>
<reference evidence="4" key="1">
    <citation type="journal article" date="2021" name="Genome Biol. Evol.">
        <title>A High-Quality Reference Genome for a Parasitic Bivalve with Doubly Uniparental Inheritance (Bivalvia: Unionida).</title>
        <authorList>
            <person name="Smith C.H."/>
        </authorList>
    </citation>
    <scope>NUCLEOTIDE SEQUENCE</scope>
    <source>
        <strain evidence="4">CHS0354</strain>
    </source>
</reference>
<evidence type="ECO:0000313" key="5">
    <source>
        <dbReference type="Proteomes" id="UP001195483"/>
    </source>
</evidence>
<organism evidence="4 5">
    <name type="scientific">Potamilus streckersoni</name>
    <dbReference type="NCBI Taxonomy" id="2493646"/>
    <lineage>
        <taxon>Eukaryota</taxon>
        <taxon>Metazoa</taxon>
        <taxon>Spiralia</taxon>
        <taxon>Lophotrochozoa</taxon>
        <taxon>Mollusca</taxon>
        <taxon>Bivalvia</taxon>
        <taxon>Autobranchia</taxon>
        <taxon>Heteroconchia</taxon>
        <taxon>Palaeoheterodonta</taxon>
        <taxon>Unionida</taxon>
        <taxon>Unionoidea</taxon>
        <taxon>Unionidae</taxon>
        <taxon>Ambleminae</taxon>
        <taxon>Lampsilini</taxon>
        <taxon>Potamilus</taxon>
    </lineage>
</organism>